<proteinExistence type="predicted"/>
<feature type="transmembrane region" description="Helical" evidence="2">
    <location>
        <begin position="268"/>
        <end position="290"/>
    </location>
</feature>
<dbReference type="SUPFAM" id="SSF53474">
    <property type="entry name" value="alpha/beta-Hydrolases"/>
    <property type="match status" value="1"/>
</dbReference>
<name>A0A9P8CYC9_MORAP</name>
<gene>
    <name evidence="3" type="ORF">KVV02_007539</name>
</gene>
<dbReference type="Gene3D" id="3.40.50.1820">
    <property type="entry name" value="alpha/beta hydrolase"/>
    <property type="match status" value="1"/>
</dbReference>
<evidence type="ECO:0000256" key="2">
    <source>
        <dbReference type="SAM" id="Phobius"/>
    </source>
</evidence>
<dbReference type="AlphaFoldDB" id="A0A9P8CYC9"/>
<dbReference type="Proteomes" id="UP000717515">
    <property type="component" value="Unassembled WGS sequence"/>
</dbReference>
<accession>A0A9P8CYC9</accession>
<dbReference type="InterPro" id="IPR029058">
    <property type="entry name" value="AB_hydrolase_fold"/>
</dbReference>
<sequence>MLMPPIPPILHAGIAHTLHHQRMLPPPRATVLLLFIHGFKGHDHHTFLDFPTRVMTIFTNAKLNLDVESVVYPQYDTRGDFNAAVKSFAEWTQAQVKSREEFNIRAYGRQQTEATDNDTKDTIPPVYVCFLGHSMGGLVAADAALLLNTHTQKSPVIGILAFDTPYFGLNSSIFTEAAYERVTGFAQKASGAYSLVSAYLPAAAAWNALTPSAAPTSDDTKKRSGSSKENTPPATSGFNPSSLWSATSAKVEKEKTVSSTSTTSTSKWGWGSIALGVGAAVAATGAAIVVNKHMNTGMEYVTSHIQFVGILWNSAQLKQRVSDVLRLPMGFHCFYTQVQIPAGSINNWKSSTRTFVELSSSTKDMQSYFSARQCSGQDEIEAHMEMFNPAKNFDYYPMGEETVKRVKNMVEDALNREASKA</sequence>
<keyword evidence="2" id="KW-0812">Transmembrane</keyword>
<organism evidence="3 4">
    <name type="scientific">Mortierella alpina</name>
    <name type="common">Oleaginous fungus</name>
    <name type="synonym">Mortierella renispora</name>
    <dbReference type="NCBI Taxonomy" id="64518"/>
    <lineage>
        <taxon>Eukaryota</taxon>
        <taxon>Fungi</taxon>
        <taxon>Fungi incertae sedis</taxon>
        <taxon>Mucoromycota</taxon>
        <taxon>Mortierellomycotina</taxon>
        <taxon>Mortierellomycetes</taxon>
        <taxon>Mortierellales</taxon>
        <taxon>Mortierellaceae</taxon>
        <taxon>Mortierella</taxon>
    </lineage>
</organism>
<evidence type="ECO:0000313" key="3">
    <source>
        <dbReference type="EMBL" id="KAG9325508.1"/>
    </source>
</evidence>
<comment type="caution">
    <text evidence="3">The sequence shown here is derived from an EMBL/GenBank/DDBJ whole genome shotgun (WGS) entry which is preliminary data.</text>
</comment>
<evidence type="ECO:0008006" key="5">
    <source>
        <dbReference type="Google" id="ProtNLM"/>
    </source>
</evidence>
<keyword evidence="2" id="KW-0472">Membrane</keyword>
<dbReference type="EMBL" id="JAIFTL010000039">
    <property type="protein sequence ID" value="KAG9325508.1"/>
    <property type="molecule type" value="Genomic_DNA"/>
</dbReference>
<protein>
    <recommendedName>
        <fullName evidence="5">DUF676 domain-containing protein</fullName>
    </recommendedName>
</protein>
<evidence type="ECO:0000313" key="4">
    <source>
        <dbReference type="Proteomes" id="UP000717515"/>
    </source>
</evidence>
<feature type="region of interest" description="Disordered" evidence="1">
    <location>
        <begin position="211"/>
        <end position="242"/>
    </location>
</feature>
<evidence type="ECO:0000256" key="1">
    <source>
        <dbReference type="SAM" id="MobiDB-lite"/>
    </source>
</evidence>
<dbReference type="PANTHER" id="PTHR47842:SF1">
    <property type="entry name" value="DUF676 DOMAIN-CONTAINING PROTEIN"/>
    <property type="match status" value="1"/>
</dbReference>
<feature type="compositionally biased region" description="Polar residues" evidence="1">
    <location>
        <begin position="227"/>
        <end position="242"/>
    </location>
</feature>
<reference evidence="3" key="1">
    <citation type="submission" date="2021-07" db="EMBL/GenBank/DDBJ databases">
        <title>Draft genome of Mortierella alpina, strain LL118, isolated from an aspen leaf litter sample.</title>
        <authorList>
            <person name="Yang S."/>
            <person name="Vinatzer B.A."/>
        </authorList>
    </citation>
    <scope>NUCLEOTIDE SEQUENCE</scope>
    <source>
        <strain evidence="3">LL118</strain>
    </source>
</reference>
<dbReference type="PANTHER" id="PTHR47842">
    <property type="entry name" value="EXPRESSED PROTEIN"/>
    <property type="match status" value="1"/>
</dbReference>
<keyword evidence="2" id="KW-1133">Transmembrane helix</keyword>